<evidence type="ECO:0000256" key="1">
    <source>
        <dbReference type="SAM" id="MobiDB-lite"/>
    </source>
</evidence>
<dbReference type="GO" id="GO:0005634">
    <property type="term" value="C:nucleus"/>
    <property type="evidence" value="ECO:0007669"/>
    <property type="project" value="TreeGrafter"/>
</dbReference>
<organism evidence="3 4">
    <name type="scientific">Cnephaeus nilssonii</name>
    <name type="common">Northern bat</name>
    <name type="synonym">Eptesicus nilssonii</name>
    <dbReference type="NCBI Taxonomy" id="3371016"/>
    <lineage>
        <taxon>Eukaryota</taxon>
        <taxon>Metazoa</taxon>
        <taxon>Chordata</taxon>
        <taxon>Craniata</taxon>
        <taxon>Vertebrata</taxon>
        <taxon>Euteleostomi</taxon>
        <taxon>Mammalia</taxon>
        <taxon>Eutheria</taxon>
        <taxon>Laurasiatheria</taxon>
        <taxon>Chiroptera</taxon>
        <taxon>Yangochiroptera</taxon>
        <taxon>Vespertilionidae</taxon>
        <taxon>Cnephaeus</taxon>
    </lineage>
</organism>
<dbReference type="InterPro" id="IPR043136">
    <property type="entry name" value="B30.2/SPRY_sf"/>
</dbReference>
<sequence>MKQEAPTSFLQPEASQLKPDRQCQSHNCPETRVVATHLQSRALHTCGKESVWGISWSLDFYSTQPSEEPFSYGYGKKSTNSWFENYKDKFSKNDVFGCFVDFECEIDMELSFTKNGN</sequence>
<dbReference type="PANTHER" id="PTHR12381:SF41">
    <property type="entry name" value="HETEROGENEOUS NUCLEAR RIBONUCLEOPROTEIN U-LIKE PROTEIN 1"/>
    <property type="match status" value="1"/>
</dbReference>
<feature type="region of interest" description="Disordered" evidence="1">
    <location>
        <begin position="1"/>
        <end position="25"/>
    </location>
</feature>
<dbReference type="PANTHER" id="PTHR12381">
    <property type="entry name" value="HETEROGENEOUS NUCLEAR RIBONUCLEOPROTEIN U FAMILY MEMBER"/>
    <property type="match status" value="1"/>
</dbReference>
<dbReference type="Pfam" id="PF00622">
    <property type="entry name" value="SPRY"/>
    <property type="match status" value="1"/>
</dbReference>
<dbReference type="GO" id="GO:0000380">
    <property type="term" value="P:alternative mRNA splicing, via spliceosome"/>
    <property type="evidence" value="ECO:0007669"/>
    <property type="project" value="TreeGrafter"/>
</dbReference>
<dbReference type="GO" id="GO:0003723">
    <property type="term" value="F:RNA binding"/>
    <property type="evidence" value="ECO:0007669"/>
    <property type="project" value="TreeGrafter"/>
</dbReference>
<dbReference type="SUPFAM" id="SSF49899">
    <property type="entry name" value="Concanavalin A-like lectins/glucanases"/>
    <property type="match status" value="1"/>
</dbReference>
<dbReference type="InterPro" id="IPR013320">
    <property type="entry name" value="ConA-like_dom_sf"/>
</dbReference>
<name>A0AA40LX04_CNENI</name>
<dbReference type="InterPro" id="IPR003877">
    <property type="entry name" value="SPRY_dom"/>
</dbReference>
<feature type="domain" description="SPRY" evidence="2">
    <location>
        <begin position="52"/>
        <end position="116"/>
    </location>
</feature>
<evidence type="ECO:0000313" key="4">
    <source>
        <dbReference type="Proteomes" id="UP001177744"/>
    </source>
</evidence>
<evidence type="ECO:0000259" key="2">
    <source>
        <dbReference type="Pfam" id="PF00622"/>
    </source>
</evidence>
<evidence type="ECO:0000313" key="3">
    <source>
        <dbReference type="EMBL" id="KAK1346993.1"/>
    </source>
</evidence>
<feature type="compositionally biased region" description="Polar residues" evidence="1">
    <location>
        <begin position="1"/>
        <end position="14"/>
    </location>
</feature>
<dbReference type="AlphaFoldDB" id="A0AA40LX04"/>
<reference evidence="3" key="1">
    <citation type="submission" date="2023-06" db="EMBL/GenBank/DDBJ databases">
        <title>Reference genome for the Northern bat (Eptesicus nilssonii), a most northern bat species.</title>
        <authorList>
            <person name="Laine V.N."/>
            <person name="Pulliainen A.T."/>
            <person name="Lilley T.M."/>
        </authorList>
    </citation>
    <scope>NUCLEOTIDE SEQUENCE</scope>
    <source>
        <strain evidence="3">BLF_Eptnil</strain>
        <tissue evidence="3">Kidney</tissue>
    </source>
</reference>
<proteinExistence type="predicted"/>
<protein>
    <recommendedName>
        <fullName evidence="2">SPRY domain-containing protein</fullName>
    </recommendedName>
</protein>
<dbReference type="Gene3D" id="2.60.120.920">
    <property type="match status" value="1"/>
</dbReference>
<dbReference type="Proteomes" id="UP001177744">
    <property type="component" value="Unassembled WGS sequence"/>
</dbReference>
<accession>A0AA40LX04</accession>
<comment type="caution">
    <text evidence="3">The sequence shown here is derived from an EMBL/GenBank/DDBJ whole genome shotgun (WGS) entry which is preliminary data.</text>
</comment>
<gene>
    <name evidence="3" type="ORF">QTO34_000853</name>
</gene>
<keyword evidence="4" id="KW-1185">Reference proteome</keyword>
<dbReference type="EMBL" id="JAULJE010000001">
    <property type="protein sequence ID" value="KAK1346993.1"/>
    <property type="molecule type" value="Genomic_DNA"/>
</dbReference>